<evidence type="ECO:0000313" key="10">
    <source>
        <dbReference type="Proteomes" id="UP000001514"/>
    </source>
</evidence>
<dbReference type="FunCoup" id="D8QYZ3">
    <property type="interactions" value="217"/>
</dbReference>
<keyword evidence="2 6" id="KW-0812">Transmembrane</keyword>
<keyword evidence="3 6" id="KW-1133">Transmembrane helix</keyword>
<dbReference type="Proteomes" id="UP000001514">
    <property type="component" value="Unassembled WGS sequence"/>
</dbReference>
<feature type="transmembrane region" description="Helical" evidence="6">
    <location>
        <begin position="445"/>
        <end position="470"/>
    </location>
</feature>
<evidence type="ECO:0000256" key="4">
    <source>
        <dbReference type="ARBA" id="ARBA00023136"/>
    </source>
</evidence>
<feature type="transmembrane region" description="Helical" evidence="6">
    <location>
        <begin position="146"/>
        <end position="170"/>
    </location>
</feature>
<dbReference type="InParanoid" id="D8QYZ3"/>
<keyword evidence="10" id="KW-1185">Reference proteome</keyword>
<dbReference type="InterPro" id="IPR056555">
    <property type="entry name" value="NFD4_C"/>
</dbReference>
<name>D8QYZ3_SELML</name>
<feature type="transmembrane region" description="Helical" evidence="6">
    <location>
        <begin position="12"/>
        <end position="29"/>
    </location>
</feature>
<evidence type="ECO:0000256" key="6">
    <source>
        <dbReference type="SAM" id="Phobius"/>
    </source>
</evidence>
<dbReference type="PANTHER" id="PTHR21576:SF167">
    <property type="entry name" value="OS09G0536700 PROTEIN"/>
    <property type="match status" value="1"/>
</dbReference>
<dbReference type="EMBL" id="GL377569">
    <property type="protein sequence ID" value="EFJ34698.1"/>
    <property type="molecule type" value="Genomic_DNA"/>
</dbReference>
<evidence type="ECO:0000256" key="3">
    <source>
        <dbReference type="ARBA" id="ARBA00022989"/>
    </source>
</evidence>
<keyword evidence="4 6" id="KW-0472">Membrane</keyword>
<dbReference type="PANTHER" id="PTHR21576">
    <property type="entry name" value="UNCHARACTERIZED NODULIN-LIKE PROTEIN"/>
    <property type="match status" value="1"/>
</dbReference>
<organism evidence="10">
    <name type="scientific">Selaginella moellendorffii</name>
    <name type="common">Spikemoss</name>
    <dbReference type="NCBI Taxonomy" id="88036"/>
    <lineage>
        <taxon>Eukaryota</taxon>
        <taxon>Viridiplantae</taxon>
        <taxon>Streptophyta</taxon>
        <taxon>Embryophyta</taxon>
        <taxon>Tracheophyta</taxon>
        <taxon>Lycopodiopsida</taxon>
        <taxon>Selaginellales</taxon>
        <taxon>Selaginellaceae</taxon>
        <taxon>Selaginella</taxon>
    </lineage>
</organism>
<evidence type="ECO:0000256" key="2">
    <source>
        <dbReference type="ARBA" id="ARBA00022692"/>
    </source>
</evidence>
<feature type="transmembrane region" description="Helical" evidence="6">
    <location>
        <begin position="176"/>
        <end position="194"/>
    </location>
</feature>
<dbReference type="KEGG" id="smo:SELMODRAFT_166510"/>
<sequence length="555" mass="60249">MEEGSKNSRRYILTKWAGFVSAIWVQAIAGNNYGFSNYSVALKSIGGYNQVELNNLGVAKDVGKALGVLAGLASDFLPPWLILLIGSLDGLVGYGAQWLVLSRRIAPLPYWQMCVVLCMGGNSTTWMNTAVLVTSIRNFRYNRGPVVGILKGYIGLSTAIFTVLCSALFSNDPAKFVLLLAIIPFAVCIVAMVFLRPVAPASSKPEQEEERRGFFFLNSMATLLGVYLLFYDFLKFSGTIAAIFLLVLLLLPLYLPAKLLLLPRKSIPQDGENQTQPGQSSSPSIDKDDLAKNRGERIVHGSPKLGEDHNVLQLVKRYEFWLLFVSLLCGMGSGTVVINNLGQIGETLGYKDVGTFVSLTSVWGFFGRIGSGLVSEHFLRSSGVPRPVWLAASQVLMIVGFVLLVSALPGSLYIGSSITGLCYGVRLAVTVPTASELFGLKYFGLIYNILIINIPLGSFLFSGLLAGFLYDYEAQKSLGVVASAAPSISNPGLWNGLLQSFGYSGRACLGTRCYRLTYVTMIGICALGFIVDTVLAFVTVPLYRKLKNTFAIKSR</sequence>
<feature type="transmembrane region" description="Helical" evidence="6">
    <location>
        <begin position="80"/>
        <end position="101"/>
    </location>
</feature>
<dbReference type="Gramene" id="EFJ34698">
    <property type="protein sequence ID" value="EFJ34698"/>
    <property type="gene ID" value="SELMODRAFT_166510"/>
</dbReference>
<feature type="domain" description="Nodulin-like" evidence="7">
    <location>
        <begin position="15"/>
        <end position="256"/>
    </location>
</feature>
<feature type="transmembrane region" description="Helical" evidence="6">
    <location>
        <begin position="320"/>
        <end position="341"/>
    </location>
</feature>
<dbReference type="eggNOG" id="ENOG502QRX8">
    <property type="taxonomic scope" value="Eukaryota"/>
</dbReference>
<feature type="region of interest" description="Disordered" evidence="5">
    <location>
        <begin position="269"/>
        <end position="289"/>
    </location>
</feature>
<accession>D8QYZ3</accession>
<dbReference type="InterPro" id="IPR010658">
    <property type="entry name" value="Nodulin-like"/>
</dbReference>
<reference evidence="9 10" key="1">
    <citation type="journal article" date="2011" name="Science">
        <title>The Selaginella genome identifies genetic changes associated with the evolution of vascular plants.</title>
        <authorList>
            <person name="Banks J.A."/>
            <person name="Nishiyama T."/>
            <person name="Hasebe M."/>
            <person name="Bowman J.L."/>
            <person name="Gribskov M."/>
            <person name="dePamphilis C."/>
            <person name="Albert V.A."/>
            <person name="Aono N."/>
            <person name="Aoyama T."/>
            <person name="Ambrose B.A."/>
            <person name="Ashton N.W."/>
            <person name="Axtell M.J."/>
            <person name="Barker E."/>
            <person name="Barker M.S."/>
            <person name="Bennetzen J.L."/>
            <person name="Bonawitz N.D."/>
            <person name="Chapple C."/>
            <person name="Cheng C."/>
            <person name="Correa L.G."/>
            <person name="Dacre M."/>
            <person name="DeBarry J."/>
            <person name="Dreyer I."/>
            <person name="Elias M."/>
            <person name="Engstrom E.M."/>
            <person name="Estelle M."/>
            <person name="Feng L."/>
            <person name="Finet C."/>
            <person name="Floyd S.K."/>
            <person name="Frommer W.B."/>
            <person name="Fujita T."/>
            <person name="Gramzow L."/>
            <person name="Gutensohn M."/>
            <person name="Harholt J."/>
            <person name="Hattori M."/>
            <person name="Heyl A."/>
            <person name="Hirai T."/>
            <person name="Hiwatashi Y."/>
            <person name="Ishikawa M."/>
            <person name="Iwata M."/>
            <person name="Karol K.G."/>
            <person name="Koehler B."/>
            <person name="Kolukisaoglu U."/>
            <person name="Kubo M."/>
            <person name="Kurata T."/>
            <person name="Lalonde S."/>
            <person name="Li K."/>
            <person name="Li Y."/>
            <person name="Litt A."/>
            <person name="Lyons E."/>
            <person name="Manning G."/>
            <person name="Maruyama T."/>
            <person name="Michael T.P."/>
            <person name="Mikami K."/>
            <person name="Miyazaki S."/>
            <person name="Morinaga S."/>
            <person name="Murata T."/>
            <person name="Mueller-Roeber B."/>
            <person name="Nelson D.R."/>
            <person name="Obara M."/>
            <person name="Oguri Y."/>
            <person name="Olmstead R.G."/>
            <person name="Onodera N."/>
            <person name="Petersen B.L."/>
            <person name="Pils B."/>
            <person name="Prigge M."/>
            <person name="Rensing S.A."/>
            <person name="Riano-Pachon D.M."/>
            <person name="Roberts A.W."/>
            <person name="Sato Y."/>
            <person name="Scheller H.V."/>
            <person name="Schulz B."/>
            <person name="Schulz C."/>
            <person name="Shakirov E.V."/>
            <person name="Shibagaki N."/>
            <person name="Shinohara N."/>
            <person name="Shippen D.E."/>
            <person name="Soerensen I."/>
            <person name="Sotooka R."/>
            <person name="Sugimoto N."/>
            <person name="Sugita M."/>
            <person name="Sumikawa N."/>
            <person name="Tanurdzic M."/>
            <person name="Theissen G."/>
            <person name="Ulvskov P."/>
            <person name="Wakazuki S."/>
            <person name="Weng J.K."/>
            <person name="Willats W.W."/>
            <person name="Wipf D."/>
            <person name="Wolf P.G."/>
            <person name="Yang L."/>
            <person name="Zimmer A.D."/>
            <person name="Zhu Q."/>
            <person name="Mitros T."/>
            <person name="Hellsten U."/>
            <person name="Loque D."/>
            <person name="Otillar R."/>
            <person name="Salamov A."/>
            <person name="Schmutz J."/>
            <person name="Shapiro H."/>
            <person name="Lindquist E."/>
            <person name="Lucas S."/>
            <person name="Rokhsar D."/>
            <person name="Grigoriev I.V."/>
        </authorList>
    </citation>
    <scope>NUCLEOTIDE SEQUENCE [LARGE SCALE GENOMIC DNA]</scope>
</reference>
<feature type="transmembrane region" description="Helical" evidence="6">
    <location>
        <begin position="353"/>
        <end position="375"/>
    </location>
</feature>
<evidence type="ECO:0000256" key="5">
    <source>
        <dbReference type="SAM" id="MobiDB-lite"/>
    </source>
</evidence>
<feature type="transmembrane region" description="Helical" evidence="6">
    <location>
        <begin position="387"/>
        <end position="406"/>
    </location>
</feature>
<feature type="compositionally biased region" description="Polar residues" evidence="5">
    <location>
        <begin position="271"/>
        <end position="284"/>
    </location>
</feature>
<dbReference type="CDD" id="cd17354">
    <property type="entry name" value="MFS_Mch1p_like"/>
    <property type="match status" value="1"/>
</dbReference>
<feature type="domain" description="NFD4 C-terminal" evidence="8">
    <location>
        <begin position="309"/>
        <end position="475"/>
    </location>
</feature>
<dbReference type="Pfam" id="PF06813">
    <property type="entry name" value="Nodulin-like"/>
    <property type="match status" value="1"/>
</dbReference>
<comment type="subcellular location">
    <subcellularLocation>
        <location evidence="1">Membrane</location>
        <topology evidence="1">Multi-pass membrane protein</topology>
    </subcellularLocation>
</comment>
<evidence type="ECO:0000313" key="9">
    <source>
        <dbReference type="EMBL" id="EFJ34698.1"/>
    </source>
</evidence>
<dbReference type="AlphaFoldDB" id="D8QYZ3"/>
<feature type="transmembrane region" description="Helical" evidence="6">
    <location>
        <begin position="236"/>
        <end position="255"/>
    </location>
</feature>
<dbReference type="STRING" id="88036.D8QYZ3"/>
<gene>
    <name evidence="9" type="ORF">SELMODRAFT_166510</name>
</gene>
<dbReference type="OMA" id="PDGLGCY"/>
<feature type="transmembrane region" description="Helical" evidence="6">
    <location>
        <begin position="214"/>
        <end position="230"/>
    </location>
</feature>
<dbReference type="HOGENOM" id="CLU_021715_1_0_1"/>
<dbReference type="SUPFAM" id="SSF103473">
    <property type="entry name" value="MFS general substrate transporter"/>
    <property type="match status" value="1"/>
</dbReference>
<feature type="transmembrane region" description="Helical" evidence="6">
    <location>
        <begin position="518"/>
        <end position="543"/>
    </location>
</feature>
<dbReference type="GO" id="GO:0016020">
    <property type="term" value="C:membrane"/>
    <property type="evidence" value="ECO:0000318"/>
    <property type="project" value="GO_Central"/>
</dbReference>
<evidence type="ECO:0000259" key="7">
    <source>
        <dbReference type="Pfam" id="PF06813"/>
    </source>
</evidence>
<dbReference type="Pfam" id="PF23262">
    <property type="entry name" value="NFD4_C"/>
    <property type="match status" value="1"/>
</dbReference>
<protein>
    <submittedName>
        <fullName evidence="9">Uncharacterized protein</fullName>
    </submittedName>
</protein>
<dbReference type="InterPro" id="IPR036259">
    <property type="entry name" value="MFS_trans_sf"/>
</dbReference>
<evidence type="ECO:0000259" key="8">
    <source>
        <dbReference type="Pfam" id="PF23262"/>
    </source>
</evidence>
<evidence type="ECO:0000256" key="1">
    <source>
        <dbReference type="ARBA" id="ARBA00004141"/>
    </source>
</evidence>
<proteinExistence type="predicted"/>